<evidence type="ECO:0000259" key="13">
    <source>
        <dbReference type="Pfam" id="PF02868"/>
    </source>
</evidence>
<dbReference type="Pfam" id="PF02868">
    <property type="entry name" value="Peptidase_M4_C"/>
    <property type="match status" value="1"/>
</dbReference>
<evidence type="ECO:0000259" key="12">
    <source>
        <dbReference type="Pfam" id="PF01447"/>
    </source>
</evidence>
<dbReference type="Gene3D" id="1.10.390.10">
    <property type="entry name" value="Neutral Protease Domain 2"/>
    <property type="match status" value="1"/>
</dbReference>
<dbReference type="InterPro" id="IPR001570">
    <property type="entry name" value="Peptidase_M4_C_domain"/>
</dbReference>
<keyword evidence="9" id="KW-0865">Zymogen</keyword>
<dbReference type="GO" id="GO:0005576">
    <property type="term" value="C:extracellular region"/>
    <property type="evidence" value="ECO:0007669"/>
    <property type="project" value="UniProtKB-SubCell"/>
</dbReference>
<dbReference type="GO" id="GO:0006508">
    <property type="term" value="P:proteolysis"/>
    <property type="evidence" value="ECO:0007669"/>
    <property type="project" value="UniProtKB-KW"/>
</dbReference>
<evidence type="ECO:0000256" key="9">
    <source>
        <dbReference type="ARBA" id="ARBA00023145"/>
    </source>
</evidence>
<dbReference type="STRING" id="1123350.SAMN02744040_01502"/>
<keyword evidence="8 11" id="KW-0482">Metalloprotease</keyword>
<dbReference type="RefSeq" id="WP_072725178.1">
    <property type="nucleotide sequence ID" value="NZ_FQXH01000014.1"/>
</dbReference>
<dbReference type="EMBL" id="FQXH01000014">
    <property type="protein sequence ID" value="SHH29216.1"/>
    <property type="molecule type" value="Genomic_DNA"/>
</dbReference>
<evidence type="ECO:0000256" key="3">
    <source>
        <dbReference type="ARBA" id="ARBA00022670"/>
    </source>
</evidence>
<proteinExistence type="inferred from homology"/>
<evidence type="ECO:0000256" key="5">
    <source>
        <dbReference type="ARBA" id="ARBA00022729"/>
    </source>
</evidence>
<dbReference type="Proteomes" id="UP000242520">
    <property type="component" value="Unassembled WGS sequence"/>
</dbReference>
<sequence>MKKKLASIALSTVMTGSMLLSPMVYAEQTNIDKITIQEDAQIYTQNQDKLEKNIIKFNKKNELGFLKGKLSSKLEKDMDGVIKFFEENKDIFKINNPKEEFELISKKTDNLGYTHIKLQQMYRGTPLYGRQYIVHFDDNGNIYVVNGLIDNEVYKKFPKKADRSANIGRKSAIEIAKNEVKAKKIMGEPEVKYCFYELNNEYIPVYEVSLGVLEPEMADWHIFIHAKTGEVVNKNNRLATVLVKGVGKGVLGDEKEINLDYRNGKYYMIDDSRNGVKIKTYDASDVPEIDFISKYFLPGDIMYDKDDVLDEEIYKSAVDAHKYAGYVYDYYKNNFGRNSIDDKGMDIISSVHYGNNLSNAFWNGEQMVYGDGDGKTSAPLTGALDIVGHEMTHGVTAYEAGLEYQGQSGALNESFSDVFGTLIEFEYQPEKADYLCGEDVWTPNIKGDALRDLQDPGSDKAYSKQPSYMKDYVNTTDDHGGVHINSGIPNKAAYLVINSIGPKKTGQIYYRALTTYLTNKSNFYDARLALLQSAEDIYGKDSKEYRAVENAFDSVGIK</sequence>
<evidence type="ECO:0000313" key="16">
    <source>
        <dbReference type="EMBL" id="SHH29216.1"/>
    </source>
</evidence>
<name>A0A1M5RSJ6_9FIRM</name>
<comment type="function">
    <text evidence="11">Extracellular zinc metalloprotease.</text>
</comment>
<dbReference type="InterPro" id="IPR023612">
    <property type="entry name" value="Peptidase_M4"/>
</dbReference>
<protein>
    <recommendedName>
        <fullName evidence="11">Neutral metalloproteinase</fullName>
        <ecNumber evidence="11">3.4.24.-</ecNumber>
    </recommendedName>
</protein>
<feature type="signal peptide" evidence="11">
    <location>
        <begin position="1"/>
        <end position="26"/>
    </location>
</feature>
<feature type="active site" description="Proton donor" evidence="10">
    <location>
        <position position="483"/>
    </location>
</feature>
<evidence type="ECO:0000256" key="2">
    <source>
        <dbReference type="ARBA" id="ARBA00009388"/>
    </source>
</evidence>
<keyword evidence="3 11" id="KW-0645">Protease</keyword>
<keyword evidence="4" id="KW-0479">Metal-binding</keyword>
<feature type="domain" description="FTP" evidence="15">
    <location>
        <begin position="99"/>
        <end position="147"/>
    </location>
</feature>
<dbReference type="PRINTS" id="PR00730">
    <property type="entry name" value="THERMOLYSIN"/>
</dbReference>
<keyword evidence="11" id="KW-0964">Secreted</keyword>
<feature type="domain" description="Peptidase M4" evidence="12">
    <location>
        <begin position="245"/>
        <end position="396"/>
    </location>
</feature>
<evidence type="ECO:0000256" key="11">
    <source>
        <dbReference type="RuleBase" id="RU366073"/>
    </source>
</evidence>
<evidence type="ECO:0000256" key="7">
    <source>
        <dbReference type="ARBA" id="ARBA00022833"/>
    </source>
</evidence>
<dbReference type="InterPro" id="IPR013856">
    <property type="entry name" value="Peptidase_M4_domain"/>
</dbReference>
<evidence type="ECO:0000256" key="10">
    <source>
        <dbReference type="PIRSR" id="PIRSR623612-1"/>
    </source>
</evidence>
<dbReference type="GO" id="GO:0046872">
    <property type="term" value="F:metal ion binding"/>
    <property type="evidence" value="ECO:0007669"/>
    <property type="project" value="UniProtKB-UniRule"/>
</dbReference>
<gene>
    <name evidence="16" type="ORF">SAMN02744040_01502</name>
</gene>
<keyword evidence="17" id="KW-1185">Reference proteome</keyword>
<dbReference type="SUPFAM" id="SSF55486">
    <property type="entry name" value="Metalloproteases ('zincins'), catalytic domain"/>
    <property type="match status" value="1"/>
</dbReference>
<accession>A0A1M5RSJ6</accession>
<dbReference type="Pfam" id="PF07504">
    <property type="entry name" value="FTP"/>
    <property type="match status" value="1"/>
</dbReference>
<dbReference type="InterPro" id="IPR025711">
    <property type="entry name" value="PepSY"/>
</dbReference>
<dbReference type="EC" id="3.4.24.-" evidence="11"/>
<dbReference type="InterPro" id="IPR011096">
    <property type="entry name" value="FTP_domain"/>
</dbReference>
<dbReference type="InterPro" id="IPR050728">
    <property type="entry name" value="Zinc_Metalloprotease_M4"/>
</dbReference>
<keyword evidence="7 11" id="KW-0862">Zinc</keyword>
<evidence type="ECO:0000259" key="14">
    <source>
        <dbReference type="Pfam" id="PF03413"/>
    </source>
</evidence>
<keyword evidence="6 11" id="KW-0378">Hydrolase</keyword>
<evidence type="ECO:0000256" key="1">
    <source>
        <dbReference type="ARBA" id="ARBA00001947"/>
    </source>
</evidence>
<evidence type="ECO:0000259" key="15">
    <source>
        <dbReference type="Pfam" id="PF07504"/>
    </source>
</evidence>
<dbReference type="GO" id="GO:0004222">
    <property type="term" value="F:metalloendopeptidase activity"/>
    <property type="evidence" value="ECO:0007669"/>
    <property type="project" value="UniProtKB-UniRule"/>
</dbReference>
<dbReference type="Gene3D" id="3.10.170.10">
    <property type="match status" value="1"/>
</dbReference>
<comment type="cofactor">
    <cofactor evidence="1 11">
        <name>Zn(2+)</name>
        <dbReference type="ChEBI" id="CHEBI:29105"/>
    </cofactor>
</comment>
<reference evidence="17" key="1">
    <citation type="submission" date="2016-11" db="EMBL/GenBank/DDBJ databases">
        <authorList>
            <person name="Varghese N."/>
            <person name="Submissions S."/>
        </authorList>
    </citation>
    <scope>NUCLEOTIDE SEQUENCE [LARGE SCALE GENOMIC DNA]</scope>
    <source>
        <strain evidence="17">DSM 15285</strain>
    </source>
</reference>
<dbReference type="Pfam" id="PF01447">
    <property type="entry name" value="Peptidase_M4"/>
    <property type="match status" value="1"/>
</dbReference>
<feature type="domain" description="Peptidase M4 C-terminal" evidence="13">
    <location>
        <begin position="400"/>
        <end position="557"/>
    </location>
</feature>
<comment type="subcellular location">
    <subcellularLocation>
        <location evidence="11">Secreted</location>
    </subcellularLocation>
</comment>
<evidence type="ECO:0000313" key="17">
    <source>
        <dbReference type="Proteomes" id="UP000242520"/>
    </source>
</evidence>
<feature type="active site" evidence="10">
    <location>
        <position position="390"/>
    </location>
</feature>
<evidence type="ECO:0000256" key="6">
    <source>
        <dbReference type="ARBA" id="ARBA00022801"/>
    </source>
</evidence>
<comment type="similarity">
    <text evidence="2 11">Belongs to the peptidase M4 family.</text>
</comment>
<evidence type="ECO:0000256" key="8">
    <source>
        <dbReference type="ARBA" id="ARBA00023049"/>
    </source>
</evidence>
<dbReference type="AlphaFoldDB" id="A0A1M5RSJ6"/>
<dbReference type="PANTHER" id="PTHR33794">
    <property type="entry name" value="BACILLOLYSIN"/>
    <property type="match status" value="1"/>
</dbReference>
<dbReference type="PANTHER" id="PTHR33794:SF1">
    <property type="entry name" value="BACILLOLYSIN"/>
    <property type="match status" value="1"/>
</dbReference>
<feature type="chain" id="PRO_5023104568" description="Neutral metalloproteinase" evidence="11">
    <location>
        <begin position="27"/>
        <end position="558"/>
    </location>
</feature>
<organism evidence="16 17">
    <name type="scientific">Tepidibacter thalassicus DSM 15285</name>
    <dbReference type="NCBI Taxonomy" id="1123350"/>
    <lineage>
        <taxon>Bacteria</taxon>
        <taxon>Bacillati</taxon>
        <taxon>Bacillota</taxon>
        <taxon>Clostridia</taxon>
        <taxon>Peptostreptococcales</taxon>
        <taxon>Peptostreptococcaceae</taxon>
        <taxon>Tepidibacter</taxon>
    </lineage>
</organism>
<feature type="domain" description="PepSY" evidence="14">
    <location>
        <begin position="169"/>
        <end position="233"/>
    </location>
</feature>
<dbReference type="InterPro" id="IPR027268">
    <property type="entry name" value="Peptidase_M4/M1_CTD_sf"/>
</dbReference>
<dbReference type="CDD" id="cd09597">
    <property type="entry name" value="M4_TLP"/>
    <property type="match status" value="1"/>
</dbReference>
<dbReference type="Gene3D" id="3.10.450.490">
    <property type="match status" value="1"/>
</dbReference>
<keyword evidence="5 11" id="KW-0732">Signal</keyword>
<dbReference type="Pfam" id="PF03413">
    <property type="entry name" value="PepSY"/>
    <property type="match status" value="1"/>
</dbReference>
<evidence type="ECO:0000256" key="4">
    <source>
        <dbReference type="ARBA" id="ARBA00022723"/>
    </source>
</evidence>
<dbReference type="OrthoDB" id="291295at2"/>